<keyword evidence="3" id="KW-0472">Membrane</keyword>
<dbReference type="Pfam" id="PF00149">
    <property type="entry name" value="Metallophos"/>
    <property type="match status" value="1"/>
</dbReference>
<evidence type="ECO:0000313" key="5">
    <source>
        <dbReference type="EMBL" id="CAI2359685.1"/>
    </source>
</evidence>
<dbReference type="SUPFAM" id="SSF56300">
    <property type="entry name" value="Metallo-dependent phosphatases"/>
    <property type="match status" value="1"/>
</dbReference>
<feature type="compositionally biased region" description="Basic and acidic residues" evidence="2">
    <location>
        <begin position="81"/>
        <end position="92"/>
    </location>
</feature>
<feature type="transmembrane region" description="Helical" evidence="3">
    <location>
        <begin position="132"/>
        <end position="151"/>
    </location>
</feature>
<reference evidence="5" key="1">
    <citation type="submission" date="2023-07" db="EMBL/GenBank/DDBJ databases">
        <authorList>
            <consortium name="AG Swart"/>
            <person name="Singh M."/>
            <person name="Singh A."/>
            <person name="Seah K."/>
            <person name="Emmerich C."/>
        </authorList>
    </citation>
    <scope>NUCLEOTIDE SEQUENCE</scope>
    <source>
        <strain evidence="5">DP1</strain>
    </source>
</reference>
<protein>
    <recommendedName>
        <fullName evidence="4">Calcineurin-like phosphoesterase domain-containing protein</fullName>
    </recommendedName>
</protein>
<dbReference type="AlphaFoldDB" id="A0AAD1X6X3"/>
<evidence type="ECO:0000256" key="2">
    <source>
        <dbReference type="SAM" id="MobiDB-lite"/>
    </source>
</evidence>
<keyword evidence="3" id="KW-0812">Transmembrane</keyword>
<evidence type="ECO:0000256" key="1">
    <source>
        <dbReference type="ARBA" id="ARBA00022729"/>
    </source>
</evidence>
<dbReference type="InterPro" id="IPR004843">
    <property type="entry name" value="Calcineurin-like_PHP"/>
</dbReference>
<dbReference type="Gene3D" id="3.60.21.10">
    <property type="match status" value="1"/>
</dbReference>
<dbReference type="InterPro" id="IPR039331">
    <property type="entry name" value="PAPs-like"/>
</dbReference>
<dbReference type="EMBL" id="CAMPGE010000920">
    <property type="protein sequence ID" value="CAI2359685.1"/>
    <property type="molecule type" value="Genomic_DNA"/>
</dbReference>
<sequence length="634" mass="73631">MFDHLPIIKTSKATYYQFTFVLSIVAIVLTMMILGVIYWVVRCLVGRAKLKYQELDEISGNEIPMRRIGERPASLDGGDSDTDRPRENEPGRCYDTKTQGRLRIVWVALEAALLFCLTCLFDVFVAYDYLPANFLVALFKLVLIFPLWFLAINRFLKILFVSPEMIHRLRKWIIPLVIVLFIYCYSSVTFYAGFCMCIHNNTTPGLNIMKFHFSTAWGRYHMDPTCPDEQKPCIVYPTLPENGLNDVFFNFHVNPASCAKNTCDPTVEYQKVGDSTWSKIRPVKNEYDHPESEYSRREIYTALVENLDENSTYLFKFENSAWNNPKSEMYSYKTFNKDNFSILLGGDVGNKQGAVDMNKNVVSKLNFDMIMIGGDIAYDNGVPTCYRAVDYFLKRLPYDRYDEETNSTRVVPLMIALGNHDAGVNSYVGAEIPHTKHEPIFKHYFPQNTVNGKVPNVTERRSYFQHKLGNKLQMFFLDAGYYSPMEGNQTAWLHNHLEASNAEIKMAQYHGPIVTAVRHTSDPDYKVIKHGKEEWIPLFDKYNMTIVSENHSHVFKRSKKLLNFEESEEGTVYLGEGSWGIHVDDNPPHVDPQWFVKWKITQHIWHLEFTQDRQIIAKAYDEKFNMLDEAKYRY</sequence>
<organism evidence="5 6">
    <name type="scientific">Euplotes crassus</name>
    <dbReference type="NCBI Taxonomy" id="5936"/>
    <lineage>
        <taxon>Eukaryota</taxon>
        <taxon>Sar</taxon>
        <taxon>Alveolata</taxon>
        <taxon>Ciliophora</taxon>
        <taxon>Intramacronucleata</taxon>
        <taxon>Spirotrichea</taxon>
        <taxon>Hypotrichia</taxon>
        <taxon>Euplotida</taxon>
        <taxon>Euplotidae</taxon>
        <taxon>Moneuplotes</taxon>
    </lineage>
</organism>
<keyword evidence="3" id="KW-1133">Transmembrane helix</keyword>
<name>A0AAD1X6X3_EUPCR</name>
<dbReference type="GO" id="GO:0003993">
    <property type="term" value="F:acid phosphatase activity"/>
    <property type="evidence" value="ECO:0007669"/>
    <property type="project" value="InterPro"/>
</dbReference>
<gene>
    <name evidence="5" type="ORF">ECRASSUSDP1_LOCUS978</name>
</gene>
<dbReference type="PANTHER" id="PTHR22953">
    <property type="entry name" value="ACID PHOSPHATASE RELATED"/>
    <property type="match status" value="1"/>
</dbReference>
<evidence type="ECO:0000256" key="3">
    <source>
        <dbReference type="SAM" id="Phobius"/>
    </source>
</evidence>
<keyword evidence="6" id="KW-1185">Reference proteome</keyword>
<feature type="transmembrane region" description="Helical" evidence="3">
    <location>
        <begin position="104"/>
        <end position="126"/>
    </location>
</feature>
<proteinExistence type="predicted"/>
<keyword evidence="1" id="KW-0732">Signal</keyword>
<dbReference type="Proteomes" id="UP001295684">
    <property type="component" value="Unassembled WGS sequence"/>
</dbReference>
<accession>A0AAD1X6X3</accession>
<evidence type="ECO:0000259" key="4">
    <source>
        <dbReference type="Pfam" id="PF00149"/>
    </source>
</evidence>
<evidence type="ECO:0000313" key="6">
    <source>
        <dbReference type="Proteomes" id="UP001295684"/>
    </source>
</evidence>
<feature type="transmembrane region" description="Helical" evidence="3">
    <location>
        <begin position="20"/>
        <end position="41"/>
    </location>
</feature>
<feature type="region of interest" description="Disordered" evidence="2">
    <location>
        <begin position="69"/>
        <end position="92"/>
    </location>
</feature>
<feature type="transmembrane region" description="Helical" evidence="3">
    <location>
        <begin position="172"/>
        <end position="194"/>
    </location>
</feature>
<feature type="domain" description="Calcineurin-like phosphoesterase" evidence="4">
    <location>
        <begin position="346"/>
        <end position="554"/>
    </location>
</feature>
<comment type="caution">
    <text evidence="5">The sequence shown here is derived from an EMBL/GenBank/DDBJ whole genome shotgun (WGS) entry which is preliminary data.</text>
</comment>
<dbReference type="PANTHER" id="PTHR22953:SF153">
    <property type="entry name" value="PURPLE ACID PHOSPHATASE"/>
    <property type="match status" value="1"/>
</dbReference>
<dbReference type="InterPro" id="IPR029052">
    <property type="entry name" value="Metallo-depent_PP-like"/>
</dbReference>